<feature type="transmembrane region" description="Helical" evidence="1">
    <location>
        <begin position="109"/>
        <end position="133"/>
    </location>
</feature>
<feature type="transmembrane region" description="Helical" evidence="1">
    <location>
        <begin position="224"/>
        <end position="247"/>
    </location>
</feature>
<dbReference type="EMBL" id="VOHL01000005">
    <property type="protein sequence ID" value="TWS97146.1"/>
    <property type="molecule type" value="Genomic_DNA"/>
</dbReference>
<organism evidence="2 3">
    <name type="scientific">Streptococcus cuniculipharyngis</name>
    <dbReference type="NCBI Taxonomy" id="1562651"/>
    <lineage>
        <taxon>Bacteria</taxon>
        <taxon>Bacillati</taxon>
        <taxon>Bacillota</taxon>
        <taxon>Bacilli</taxon>
        <taxon>Lactobacillales</taxon>
        <taxon>Streptococcaceae</taxon>
        <taxon>Streptococcus</taxon>
    </lineage>
</organism>
<dbReference type="AlphaFoldDB" id="A0A5C5S9F9"/>
<reference evidence="2 3" key="1">
    <citation type="submission" date="2019-08" db="EMBL/GenBank/DDBJ databases">
        <authorList>
            <person name="Lei W."/>
        </authorList>
    </citation>
    <scope>NUCLEOTIDE SEQUENCE [LARGE SCALE GENOMIC DNA]</scope>
    <source>
        <strain evidence="2 3">CCUG 66496</strain>
    </source>
</reference>
<feature type="transmembrane region" description="Helical" evidence="1">
    <location>
        <begin position="58"/>
        <end position="79"/>
    </location>
</feature>
<feature type="transmembrane region" description="Helical" evidence="1">
    <location>
        <begin position="191"/>
        <end position="212"/>
    </location>
</feature>
<evidence type="ECO:0000313" key="2">
    <source>
        <dbReference type="EMBL" id="TWS97146.1"/>
    </source>
</evidence>
<keyword evidence="1" id="KW-0472">Membrane</keyword>
<keyword evidence="3" id="KW-1185">Reference proteome</keyword>
<comment type="caution">
    <text evidence="2">The sequence shown here is derived from an EMBL/GenBank/DDBJ whole genome shotgun (WGS) entry which is preliminary data.</text>
</comment>
<keyword evidence="1" id="KW-0812">Transmembrane</keyword>
<name>A0A5C5S9F9_9STRE</name>
<gene>
    <name evidence="2" type="ORF">FRX57_05995</name>
</gene>
<evidence type="ECO:0000313" key="3">
    <source>
        <dbReference type="Proteomes" id="UP000317430"/>
    </source>
</evidence>
<dbReference type="RefSeq" id="WP_146567680.1">
    <property type="nucleotide sequence ID" value="NZ_VOHL01000005.1"/>
</dbReference>
<dbReference type="Proteomes" id="UP000317430">
    <property type="component" value="Unassembled WGS sequence"/>
</dbReference>
<accession>A0A5C5S9F9</accession>
<sequence>MKNIFSAVFSSVWKRKETKIFLAFSLYPLVFYLSTLFPNSEFMKIHMEDGYQLSLLELYSLLLGSINSLTLPILSLYYLTHTVFKKEIEDSVMFLYKDVSRQNVFWAKILSLVLIVVIFLCSSFVFTTFAHYTAVVNLPYGTPAVFPSTLVELAQTAVTILITSLDFLISVFIAMLLSLYFGSGVTMTSSLIIGIVTTILPIIGGKLAMIYPTGFIQLVYGNQLLFAFMGAIGISLCYILLLSGIGFKKFRHMEF</sequence>
<proteinExistence type="predicted"/>
<keyword evidence="1" id="KW-1133">Transmembrane helix</keyword>
<protein>
    <submittedName>
        <fullName evidence="2">Uncharacterized protein</fullName>
    </submittedName>
</protein>
<feature type="transmembrane region" description="Helical" evidence="1">
    <location>
        <begin position="153"/>
        <end position="179"/>
    </location>
</feature>
<evidence type="ECO:0000256" key="1">
    <source>
        <dbReference type="SAM" id="Phobius"/>
    </source>
</evidence>
<dbReference type="OrthoDB" id="2220470at2"/>
<feature type="transmembrane region" description="Helical" evidence="1">
    <location>
        <begin position="20"/>
        <end position="38"/>
    </location>
</feature>